<protein>
    <submittedName>
        <fullName evidence="1">Uncharacterized protein</fullName>
    </submittedName>
</protein>
<accession>X0TVT3</accession>
<sequence length="102" mass="11762">MRLHRLARKRAAALLILVVLLLIPGCLQVVRQEAPYYQKGPHQIDPDGFFERGTHVWVFGEQDSYKRVLTLGGIAAHVWRQDLLTLGEWSKQQKQADKDKNE</sequence>
<reference evidence="1" key="1">
    <citation type="journal article" date="2014" name="Front. Microbiol.">
        <title>High frequency of phylogenetically diverse reductive dehalogenase-homologous genes in deep subseafloor sedimentary metagenomes.</title>
        <authorList>
            <person name="Kawai M."/>
            <person name="Futagami T."/>
            <person name="Toyoda A."/>
            <person name="Takaki Y."/>
            <person name="Nishi S."/>
            <person name="Hori S."/>
            <person name="Arai W."/>
            <person name="Tsubouchi T."/>
            <person name="Morono Y."/>
            <person name="Uchiyama I."/>
            <person name="Ito T."/>
            <person name="Fujiyama A."/>
            <person name="Inagaki F."/>
            <person name="Takami H."/>
        </authorList>
    </citation>
    <scope>NUCLEOTIDE SEQUENCE</scope>
    <source>
        <strain evidence="1">Expedition CK06-06</strain>
    </source>
</reference>
<organism evidence="1">
    <name type="scientific">marine sediment metagenome</name>
    <dbReference type="NCBI Taxonomy" id="412755"/>
    <lineage>
        <taxon>unclassified sequences</taxon>
        <taxon>metagenomes</taxon>
        <taxon>ecological metagenomes</taxon>
    </lineage>
</organism>
<dbReference type="AlphaFoldDB" id="X0TVT3"/>
<comment type="caution">
    <text evidence="1">The sequence shown here is derived from an EMBL/GenBank/DDBJ whole genome shotgun (WGS) entry which is preliminary data.</text>
</comment>
<gene>
    <name evidence="1" type="ORF">S01H1_28456</name>
</gene>
<evidence type="ECO:0000313" key="1">
    <source>
        <dbReference type="EMBL" id="GAF97359.1"/>
    </source>
</evidence>
<dbReference type="EMBL" id="BARS01017394">
    <property type="protein sequence ID" value="GAF97359.1"/>
    <property type="molecule type" value="Genomic_DNA"/>
</dbReference>
<name>X0TVT3_9ZZZZ</name>
<proteinExistence type="predicted"/>